<proteinExistence type="predicted"/>
<evidence type="ECO:0000313" key="1">
    <source>
        <dbReference type="EMBL" id="CAD7015238.1"/>
    </source>
</evidence>
<comment type="caution">
    <text evidence="1">The sequence shown here is derived from an EMBL/GenBank/DDBJ whole genome shotgun (WGS) entry which is preliminary data.</text>
</comment>
<dbReference type="AlphaFoldDB" id="A0A811VG01"/>
<keyword evidence="2" id="KW-1185">Reference proteome</keyword>
<reference evidence="1" key="1">
    <citation type="submission" date="2020-11" db="EMBL/GenBank/DDBJ databases">
        <authorList>
            <person name="Whitehead M."/>
        </authorList>
    </citation>
    <scope>NUCLEOTIDE SEQUENCE</scope>
    <source>
        <strain evidence="1">EGII</strain>
    </source>
</reference>
<accession>A0A811VG01</accession>
<protein>
    <submittedName>
        <fullName evidence="1">(Mediterranean fruit fly) hypothetical protein</fullName>
    </submittedName>
</protein>
<dbReference type="EMBL" id="CAJHJT010000056">
    <property type="protein sequence ID" value="CAD7015238.1"/>
    <property type="molecule type" value="Genomic_DNA"/>
</dbReference>
<gene>
    <name evidence="1" type="ORF">CCAP1982_LOCUS23189</name>
</gene>
<evidence type="ECO:0000313" key="2">
    <source>
        <dbReference type="Proteomes" id="UP000606786"/>
    </source>
</evidence>
<dbReference type="Proteomes" id="UP000606786">
    <property type="component" value="Unassembled WGS sequence"/>
</dbReference>
<name>A0A811VG01_CERCA</name>
<organism evidence="1 2">
    <name type="scientific">Ceratitis capitata</name>
    <name type="common">Mediterranean fruit fly</name>
    <name type="synonym">Tephritis capitata</name>
    <dbReference type="NCBI Taxonomy" id="7213"/>
    <lineage>
        <taxon>Eukaryota</taxon>
        <taxon>Metazoa</taxon>
        <taxon>Ecdysozoa</taxon>
        <taxon>Arthropoda</taxon>
        <taxon>Hexapoda</taxon>
        <taxon>Insecta</taxon>
        <taxon>Pterygota</taxon>
        <taxon>Neoptera</taxon>
        <taxon>Endopterygota</taxon>
        <taxon>Diptera</taxon>
        <taxon>Brachycera</taxon>
        <taxon>Muscomorpha</taxon>
        <taxon>Tephritoidea</taxon>
        <taxon>Tephritidae</taxon>
        <taxon>Ceratitis</taxon>
        <taxon>Ceratitis</taxon>
    </lineage>
</organism>
<sequence>MNENGIGKAKKQLKKHEPYREMLEEGHIVTEISKVLNISWTKVCNAILARDKIRKPWTRKRAARSDATIIRT</sequence>
<feature type="non-terminal residue" evidence="1">
    <location>
        <position position="72"/>
    </location>
</feature>